<accession>A0ABV0UTS0</accession>
<keyword evidence="2" id="KW-1185">Reference proteome</keyword>
<dbReference type="Proteomes" id="UP001482620">
    <property type="component" value="Unassembled WGS sequence"/>
</dbReference>
<proteinExistence type="predicted"/>
<gene>
    <name evidence="1" type="ORF">ILYODFUR_020749</name>
</gene>
<comment type="caution">
    <text evidence="1">The sequence shown here is derived from an EMBL/GenBank/DDBJ whole genome shotgun (WGS) entry which is preliminary data.</text>
</comment>
<dbReference type="EMBL" id="JAHRIQ010083258">
    <property type="protein sequence ID" value="MEQ2248610.1"/>
    <property type="molecule type" value="Genomic_DNA"/>
</dbReference>
<reference evidence="1 2" key="1">
    <citation type="submission" date="2021-06" db="EMBL/GenBank/DDBJ databases">
        <authorList>
            <person name="Palmer J.M."/>
        </authorList>
    </citation>
    <scope>NUCLEOTIDE SEQUENCE [LARGE SCALE GENOMIC DNA]</scope>
    <source>
        <strain evidence="2">if_2019</strain>
        <tissue evidence="1">Muscle</tissue>
    </source>
</reference>
<evidence type="ECO:0000313" key="1">
    <source>
        <dbReference type="EMBL" id="MEQ2248610.1"/>
    </source>
</evidence>
<name>A0ABV0UTS0_9TELE</name>
<organism evidence="1 2">
    <name type="scientific">Ilyodon furcidens</name>
    <name type="common">goldbreast splitfin</name>
    <dbReference type="NCBI Taxonomy" id="33524"/>
    <lineage>
        <taxon>Eukaryota</taxon>
        <taxon>Metazoa</taxon>
        <taxon>Chordata</taxon>
        <taxon>Craniata</taxon>
        <taxon>Vertebrata</taxon>
        <taxon>Euteleostomi</taxon>
        <taxon>Actinopterygii</taxon>
        <taxon>Neopterygii</taxon>
        <taxon>Teleostei</taxon>
        <taxon>Neoteleostei</taxon>
        <taxon>Acanthomorphata</taxon>
        <taxon>Ovalentaria</taxon>
        <taxon>Atherinomorphae</taxon>
        <taxon>Cyprinodontiformes</taxon>
        <taxon>Goodeidae</taxon>
        <taxon>Ilyodon</taxon>
    </lineage>
</organism>
<evidence type="ECO:0000313" key="2">
    <source>
        <dbReference type="Proteomes" id="UP001482620"/>
    </source>
</evidence>
<protein>
    <submittedName>
        <fullName evidence="1">Uncharacterized protein</fullName>
    </submittedName>
</protein>
<sequence>MRSLRSRAERFSLPERKTTRSCITVVTVLNLSLLPWRERWRPHAAASPTLISSRFQLVLFSLKEATPGLALCLAVTPSWGGGIGSTTATIILMFSLADDRLRPVFLLDIAIG</sequence>